<evidence type="ECO:0000256" key="2">
    <source>
        <dbReference type="ARBA" id="ARBA00006679"/>
    </source>
</evidence>
<dbReference type="OrthoDB" id="5398343at2"/>
<dbReference type="InterPro" id="IPR032808">
    <property type="entry name" value="DoxX"/>
</dbReference>
<reference evidence="9" key="1">
    <citation type="submission" date="2011-03" db="EMBL/GenBank/DDBJ databases">
        <authorList>
            <person name="Voget S."/>
            <person name="Streit W.R."/>
            <person name="Jaeger K.E."/>
            <person name="Daniel R."/>
        </authorList>
    </citation>
    <scope>NUCLEOTIDE SEQUENCE [LARGE SCALE GENOMIC DNA]</scope>
    <source>
        <strain evidence="9">PG1</strain>
    </source>
</reference>
<organism evidence="8 9">
    <name type="scientific">Burkholderia plantarii</name>
    <dbReference type="NCBI Taxonomy" id="41899"/>
    <lineage>
        <taxon>Bacteria</taxon>
        <taxon>Pseudomonadati</taxon>
        <taxon>Pseudomonadota</taxon>
        <taxon>Betaproteobacteria</taxon>
        <taxon>Burkholderiales</taxon>
        <taxon>Burkholderiaceae</taxon>
        <taxon>Burkholderia</taxon>
    </lineage>
</organism>
<dbReference type="Pfam" id="PF07681">
    <property type="entry name" value="DoxX"/>
    <property type="match status" value="1"/>
</dbReference>
<keyword evidence="3" id="KW-1003">Cell membrane</keyword>
<keyword evidence="4 7" id="KW-0812">Transmembrane</keyword>
<dbReference type="PANTHER" id="PTHR33452">
    <property type="entry name" value="OXIDOREDUCTASE CATD-RELATED"/>
    <property type="match status" value="1"/>
</dbReference>
<comment type="similarity">
    <text evidence="2">Belongs to the DoxX family.</text>
</comment>
<evidence type="ECO:0000256" key="3">
    <source>
        <dbReference type="ARBA" id="ARBA00022475"/>
    </source>
</evidence>
<dbReference type="AlphaFoldDB" id="A0A0B6S518"/>
<protein>
    <submittedName>
        <fullName evidence="8">Putative transmembrane protein, DoxX-like protein</fullName>
    </submittedName>
</protein>
<keyword evidence="5 7" id="KW-1133">Transmembrane helix</keyword>
<name>A0A0B6S518_BURPL</name>
<accession>A0A0B6S518</accession>
<feature type="transmembrane region" description="Helical" evidence="7">
    <location>
        <begin position="96"/>
        <end position="118"/>
    </location>
</feature>
<dbReference type="Proteomes" id="UP000031838">
    <property type="component" value="Chromosome 2"/>
</dbReference>
<evidence type="ECO:0000256" key="6">
    <source>
        <dbReference type="ARBA" id="ARBA00023136"/>
    </source>
</evidence>
<evidence type="ECO:0000313" key="8">
    <source>
        <dbReference type="EMBL" id="AJK49504.1"/>
    </source>
</evidence>
<dbReference type="PANTHER" id="PTHR33452:SF1">
    <property type="entry name" value="INNER MEMBRANE PROTEIN YPHA-RELATED"/>
    <property type="match status" value="1"/>
</dbReference>
<dbReference type="KEGG" id="bgp:BGL_2c14370"/>
<dbReference type="GO" id="GO:0005886">
    <property type="term" value="C:plasma membrane"/>
    <property type="evidence" value="ECO:0007669"/>
    <property type="project" value="UniProtKB-SubCell"/>
</dbReference>
<evidence type="ECO:0000256" key="1">
    <source>
        <dbReference type="ARBA" id="ARBA00004651"/>
    </source>
</evidence>
<keyword evidence="6 7" id="KW-0472">Membrane</keyword>
<dbReference type="EMBL" id="CP002581">
    <property type="protein sequence ID" value="AJK49504.1"/>
    <property type="molecule type" value="Genomic_DNA"/>
</dbReference>
<dbReference type="InterPro" id="IPR051907">
    <property type="entry name" value="DoxX-like_oxidoreductase"/>
</dbReference>
<evidence type="ECO:0000256" key="4">
    <source>
        <dbReference type="ARBA" id="ARBA00022692"/>
    </source>
</evidence>
<keyword evidence="9" id="KW-1185">Reference proteome</keyword>
<dbReference type="RefSeq" id="WP_042627940.1">
    <property type="nucleotide sequence ID" value="NZ_BSTO01000001.1"/>
</dbReference>
<evidence type="ECO:0000313" key="9">
    <source>
        <dbReference type="Proteomes" id="UP000031838"/>
    </source>
</evidence>
<dbReference type="HOGENOM" id="CLU_058421_5_0_4"/>
<evidence type="ECO:0000256" key="7">
    <source>
        <dbReference type="SAM" id="Phobius"/>
    </source>
</evidence>
<gene>
    <name evidence="8" type="ORF">BGL_2c14370</name>
</gene>
<comment type="subcellular location">
    <subcellularLocation>
        <location evidence="1">Cell membrane</location>
        <topology evidence="1">Multi-pass membrane protein</topology>
    </subcellularLocation>
</comment>
<sequence>MPAPSSTSSTSCAASYRAALGAALPRVSLGAILLTHGLPKLLHTAHGAMADPMASSIRLIRDGAGLPFAPQLATLVMLIETAGALLLMLGLGTRAVALAIFAEMIGIARVLGPTWPWLERGIEYPVLMGCVALSIALTGGGPWSLDAWWRRRG</sequence>
<proteinExistence type="inferred from homology"/>
<evidence type="ECO:0000256" key="5">
    <source>
        <dbReference type="ARBA" id="ARBA00022989"/>
    </source>
</evidence>
<dbReference type="KEGG" id="bpla:bpln_2g15120"/>
<feature type="transmembrane region" description="Helical" evidence="7">
    <location>
        <begin position="124"/>
        <end position="145"/>
    </location>
</feature>
<reference evidence="8 9" key="2">
    <citation type="journal article" date="2016" name="Appl. Microbiol. Biotechnol.">
        <title>Mutations improving production and secretion of extracellular lipase by Burkholderia glumae PG1.</title>
        <authorList>
            <person name="Knapp A."/>
            <person name="Voget S."/>
            <person name="Gao R."/>
            <person name="Zaburannyi N."/>
            <person name="Krysciak D."/>
            <person name="Breuer M."/>
            <person name="Hauer B."/>
            <person name="Streit W.R."/>
            <person name="Muller R."/>
            <person name="Daniel R."/>
            <person name="Jaeger K.E."/>
        </authorList>
    </citation>
    <scope>NUCLEOTIDE SEQUENCE [LARGE SCALE GENOMIC DNA]</scope>
    <source>
        <strain evidence="8 9">PG1</strain>
    </source>
</reference>